<dbReference type="InterPro" id="IPR050812">
    <property type="entry name" value="Preph/Arog_dehydrog"/>
</dbReference>
<comment type="caution">
    <text evidence="4">The sequence shown here is derived from an EMBL/GenBank/DDBJ whole genome shotgun (WGS) entry which is preliminary data.</text>
</comment>
<gene>
    <name evidence="4" type="ORF">SDC9_181571</name>
</gene>
<feature type="transmembrane region" description="Helical" evidence="2">
    <location>
        <begin position="6"/>
        <end position="26"/>
    </location>
</feature>
<organism evidence="4">
    <name type="scientific">bioreactor metagenome</name>
    <dbReference type="NCBI Taxonomy" id="1076179"/>
    <lineage>
        <taxon>unclassified sequences</taxon>
        <taxon>metagenomes</taxon>
        <taxon>ecological metagenomes</taxon>
    </lineage>
</organism>
<keyword evidence="2" id="KW-0472">Membrane</keyword>
<keyword evidence="2" id="KW-1133">Transmembrane helix</keyword>
<evidence type="ECO:0000256" key="2">
    <source>
        <dbReference type="SAM" id="Phobius"/>
    </source>
</evidence>
<keyword evidence="2" id="KW-0812">Transmembrane</keyword>
<evidence type="ECO:0000313" key="4">
    <source>
        <dbReference type="EMBL" id="MPN34079.1"/>
    </source>
</evidence>
<reference evidence="4" key="1">
    <citation type="submission" date="2019-08" db="EMBL/GenBank/DDBJ databases">
        <authorList>
            <person name="Kucharzyk K."/>
            <person name="Murdoch R.W."/>
            <person name="Higgins S."/>
            <person name="Loffler F."/>
        </authorList>
    </citation>
    <scope>NUCLEOTIDE SEQUENCE</scope>
</reference>
<dbReference type="GO" id="GO:0006571">
    <property type="term" value="P:tyrosine biosynthetic process"/>
    <property type="evidence" value="ECO:0007669"/>
    <property type="project" value="TreeGrafter"/>
</dbReference>
<feature type="domain" description="Prephenate dehydrogenase dimerization" evidence="3">
    <location>
        <begin position="2"/>
        <end position="102"/>
    </location>
</feature>
<name>A0A645H7K8_9ZZZZ</name>
<proteinExistence type="predicted"/>
<dbReference type="InterPro" id="IPR008927">
    <property type="entry name" value="6-PGluconate_DH-like_C_sf"/>
</dbReference>
<accession>A0A645H7K8</accession>
<evidence type="ECO:0000259" key="3">
    <source>
        <dbReference type="Pfam" id="PF20463"/>
    </source>
</evidence>
<protein>
    <recommendedName>
        <fullName evidence="3">Prephenate dehydrogenase dimerization domain-containing protein</fullName>
    </recommendedName>
</protein>
<dbReference type="EMBL" id="VSSQ01086924">
    <property type="protein sequence ID" value="MPN34079.1"/>
    <property type="molecule type" value="Genomic_DNA"/>
</dbReference>
<sequence>MDEHDRFMSYVLGLSHIVNIAFFTVLERSGISFRELCSVGSTTFDKMVDTNMSVALEDPYLYYEIQHLNTNRDRMLDELSGAIHDVAEAAVSRDAASFKELMIQGREYFEE</sequence>
<dbReference type="AlphaFoldDB" id="A0A645H7K8"/>
<dbReference type="Pfam" id="PF20463">
    <property type="entry name" value="PDH_C"/>
    <property type="match status" value="1"/>
</dbReference>
<dbReference type="Gene3D" id="1.10.3660.10">
    <property type="entry name" value="6-phosphogluconate dehydrogenase C-terminal like domain"/>
    <property type="match status" value="1"/>
</dbReference>
<keyword evidence="1" id="KW-0560">Oxidoreductase</keyword>
<dbReference type="SUPFAM" id="SSF48179">
    <property type="entry name" value="6-phosphogluconate dehydrogenase C-terminal domain-like"/>
    <property type="match status" value="1"/>
</dbReference>
<dbReference type="PANTHER" id="PTHR21363:SF0">
    <property type="entry name" value="PREPHENATE DEHYDROGENASE [NADP(+)]"/>
    <property type="match status" value="1"/>
</dbReference>
<dbReference type="PANTHER" id="PTHR21363">
    <property type="entry name" value="PREPHENATE DEHYDROGENASE"/>
    <property type="match status" value="1"/>
</dbReference>
<dbReference type="InterPro" id="IPR046825">
    <property type="entry name" value="PDH_C"/>
</dbReference>
<evidence type="ECO:0000256" key="1">
    <source>
        <dbReference type="ARBA" id="ARBA00023002"/>
    </source>
</evidence>
<dbReference type="GO" id="GO:0070403">
    <property type="term" value="F:NAD+ binding"/>
    <property type="evidence" value="ECO:0007669"/>
    <property type="project" value="TreeGrafter"/>
</dbReference>
<dbReference type="GO" id="GO:0008977">
    <property type="term" value="F:prephenate dehydrogenase (NAD+) activity"/>
    <property type="evidence" value="ECO:0007669"/>
    <property type="project" value="TreeGrafter"/>
</dbReference>